<dbReference type="RefSeq" id="WP_048533523.1">
    <property type="nucleotide sequence ID" value="NZ_CATLQZ010000002.1"/>
</dbReference>
<evidence type="ECO:0000313" key="3">
    <source>
        <dbReference type="Proteomes" id="UP000182932"/>
    </source>
</evidence>
<dbReference type="Proteomes" id="UP000182932">
    <property type="component" value="Unassembled WGS sequence"/>
</dbReference>
<dbReference type="EMBL" id="FNYY01000006">
    <property type="protein sequence ID" value="SEJ45694.1"/>
    <property type="molecule type" value="Genomic_DNA"/>
</dbReference>
<reference evidence="2 3" key="1">
    <citation type="submission" date="2016-10" db="EMBL/GenBank/DDBJ databases">
        <authorList>
            <person name="Varghese N."/>
            <person name="Submissions S."/>
        </authorList>
    </citation>
    <scope>NUCLEOTIDE SEQUENCE [LARGE SCALE GENOMIC DNA]</scope>
    <source>
        <strain evidence="2 3">FF3</strain>
    </source>
</reference>
<gene>
    <name evidence="2" type="ORF">SAMN04487940_10644</name>
</gene>
<dbReference type="AlphaFoldDB" id="A0A975W9X4"/>
<comment type="caution">
    <text evidence="2">The sequence shown here is derived from an EMBL/GenBank/DDBJ whole genome shotgun (WGS) entry which is preliminary data.</text>
</comment>
<organism evidence="2 3">
    <name type="scientific">Marinovum algicola</name>
    <dbReference type="NCBI Taxonomy" id="42444"/>
    <lineage>
        <taxon>Bacteria</taxon>
        <taxon>Pseudomonadati</taxon>
        <taxon>Pseudomonadota</taxon>
        <taxon>Alphaproteobacteria</taxon>
        <taxon>Rhodobacterales</taxon>
        <taxon>Roseobacteraceae</taxon>
        <taxon>Marinovum</taxon>
    </lineage>
</organism>
<feature type="signal peptide" evidence="1">
    <location>
        <begin position="1"/>
        <end position="19"/>
    </location>
</feature>
<evidence type="ECO:0000256" key="1">
    <source>
        <dbReference type="SAM" id="SignalP"/>
    </source>
</evidence>
<evidence type="ECO:0000313" key="2">
    <source>
        <dbReference type="EMBL" id="SEJ45694.1"/>
    </source>
</evidence>
<keyword evidence="1" id="KW-0732">Signal</keyword>
<keyword evidence="3" id="KW-1185">Reference proteome</keyword>
<protein>
    <submittedName>
        <fullName evidence="2">Uncharacterized protein</fullName>
    </submittedName>
</protein>
<dbReference type="GeneID" id="80818301"/>
<name>A0A975W9X4_9RHOB</name>
<accession>A0A975W9X4</accession>
<sequence>MIRAAIAALLLMLPLTARAAEPEIVKVQVSKPDMGWLFEVTLRHADTGWDHYADGWEVLDRHGNRLGFRRLTHPHVNEQPFTRSLRGVMIPDGIRMVMIRVHCTEDGWSSRPIKVKLSPAGRGTY</sequence>
<proteinExistence type="predicted"/>
<feature type="chain" id="PRO_5038145740" evidence="1">
    <location>
        <begin position="20"/>
        <end position="125"/>
    </location>
</feature>